<gene>
    <name evidence="2" type="ORF">K466DRAFT_146550</name>
</gene>
<dbReference type="Proteomes" id="UP000308197">
    <property type="component" value="Unassembled WGS sequence"/>
</dbReference>
<evidence type="ECO:0000313" key="3">
    <source>
        <dbReference type="Proteomes" id="UP000308197"/>
    </source>
</evidence>
<sequence>MSWPRRVCLASAPYRLDKSMSCFLHTRSNRSWLSRVPHVGPTGISTHRYSSPDRLELRAQASDERHLPPVVCRRYDKSARSRTVISDSRATYHVSHTLRRAINTINPPSVGLEHTMWPISRDMSTQVDTPGPSGRRCYYSRSTRFPAACLRPRLNPYRRVWVTTIRLSTSRLRPVWVPPHQPEDRSRISRKRTCFAEVEPRFSTRGSPDMGRHEYSNFHRGRYVRVSDVLGLPVLCRTTCPSQVPDSPAPHRSERRWEPTLQQVGM</sequence>
<reference evidence="2 3" key="1">
    <citation type="journal article" date="2019" name="Nat. Ecol. Evol.">
        <title>Megaphylogeny resolves global patterns of mushroom evolution.</title>
        <authorList>
            <person name="Varga T."/>
            <person name="Krizsan K."/>
            <person name="Foldi C."/>
            <person name="Dima B."/>
            <person name="Sanchez-Garcia M."/>
            <person name="Sanchez-Ramirez S."/>
            <person name="Szollosi G.J."/>
            <person name="Szarkandi J.G."/>
            <person name="Papp V."/>
            <person name="Albert L."/>
            <person name="Andreopoulos W."/>
            <person name="Angelini C."/>
            <person name="Antonin V."/>
            <person name="Barry K.W."/>
            <person name="Bougher N.L."/>
            <person name="Buchanan P."/>
            <person name="Buyck B."/>
            <person name="Bense V."/>
            <person name="Catcheside P."/>
            <person name="Chovatia M."/>
            <person name="Cooper J."/>
            <person name="Damon W."/>
            <person name="Desjardin D."/>
            <person name="Finy P."/>
            <person name="Geml J."/>
            <person name="Haridas S."/>
            <person name="Hughes K."/>
            <person name="Justo A."/>
            <person name="Karasinski D."/>
            <person name="Kautmanova I."/>
            <person name="Kiss B."/>
            <person name="Kocsube S."/>
            <person name="Kotiranta H."/>
            <person name="LaButti K.M."/>
            <person name="Lechner B.E."/>
            <person name="Liimatainen K."/>
            <person name="Lipzen A."/>
            <person name="Lukacs Z."/>
            <person name="Mihaltcheva S."/>
            <person name="Morgado L.N."/>
            <person name="Niskanen T."/>
            <person name="Noordeloos M.E."/>
            <person name="Ohm R.A."/>
            <person name="Ortiz-Santana B."/>
            <person name="Ovrebo C."/>
            <person name="Racz N."/>
            <person name="Riley R."/>
            <person name="Savchenko A."/>
            <person name="Shiryaev A."/>
            <person name="Soop K."/>
            <person name="Spirin V."/>
            <person name="Szebenyi C."/>
            <person name="Tomsovsky M."/>
            <person name="Tulloss R.E."/>
            <person name="Uehling J."/>
            <person name="Grigoriev I.V."/>
            <person name="Vagvolgyi C."/>
            <person name="Papp T."/>
            <person name="Martin F.M."/>
            <person name="Miettinen O."/>
            <person name="Hibbett D.S."/>
            <person name="Nagy L.G."/>
        </authorList>
    </citation>
    <scope>NUCLEOTIDE SEQUENCE [LARGE SCALE GENOMIC DNA]</scope>
    <source>
        <strain evidence="2 3">HHB13444</strain>
    </source>
</reference>
<feature type="compositionally biased region" description="Basic and acidic residues" evidence="1">
    <location>
        <begin position="249"/>
        <end position="258"/>
    </location>
</feature>
<accession>A0A5C3Q459</accession>
<protein>
    <submittedName>
        <fullName evidence="2">Uncharacterized protein</fullName>
    </submittedName>
</protein>
<organism evidence="2 3">
    <name type="scientific">Polyporus arcularius HHB13444</name>
    <dbReference type="NCBI Taxonomy" id="1314778"/>
    <lineage>
        <taxon>Eukaryota</taxon>
        <taxon>Fungi</taxon>
        <taxon>Dikarya</taxon>
        <taxon>Basidiomycota</taxon>
        <taxon>Agaricomycotina</taxon>
        <taxon>Agaricomycetes</taxon>
        <taxon>Polyporales</taxon>
        <taxon>Polyporaceae</taxon>
        <taxon>Polyporus</taxon>
    </lineage>
</organism>
<name>A0A5C3Q459_9APHY</name>
<proteinExistence type="predicted"/>
<keyword evidence="3" id="KW-1185">Reference proteome</keyword>
<evidence type="ECO:0000313" key="2">
    <source>
        <dbReference type="EMBL" id="TFK93243.1"/>
    </source>
</evidence>
<dbReference type="EMBL" id="ML210985">
    <property type="protein sequence ID" value="TFK93243.1"/>
    <property type="molecule type" value="Genomic_DNA"/>
</dbReference>
<dbReference type="AlphaFoldDB" id="A0A5C3Q459"/>
<feature type="region of interest" description="Disordered" evidence="1">
    <location>
        <begin position="241"/>
        <end position="266"/>
    </location>
</feature>
<dbReference type="InParanoid" id="A0A5C3Q459"/>
<evidence type="ECO:0000256" key="1">
    <source>
        <dbReference type="SAM" id="MobiDB-lite"/>
    </source>
</evidence>